<dbReference type="PANTHER" id="PTHR24276">
    <property type="entry name" value="POLYSERASE-RELATED"/>
    <property type="match status" value="1"/>
</dbReference>
<feature type="signal peptide" evidence="3">
    <location>
        <begin position="1"/>
        <end position="20"/>
    </location>
</feature>
<keyword evidence="3" id="KW-0732">Signal</keyword>
<sequence length="462" mass="51486">MLKNFVLLMGLLFSTHSALAQVDISPAIGGSTENVSPTEYKDWIVHLEIESNDGTYTYCGGGLIGGEFIISASHCFENSSGFVVVRQGVDLFRPVALSYREFELFDTRNNLTYAETITYLQQAYQQYVEGIFTDNGLQISNPIMSISAEEIQQLKNDPNKACCTQIQDFDYRDLAIIKLAEPIIQISGALVTPRFELESGEYNLSPDETITFKGWGATNVGGPIADNLLKANFSYSFSHMFAEVNGYRECTQNDSDCRWTGMPFFEISSALVEQSVLPGDSGTPLYKGDEMYGTASYYGVNNYQSGFNEFEPYTEWFIRTIGKVAFPSKLIFVESDFSQFNGEFRIPVQNFTDSTITLDTENLTFDDNSYFEARHECPSQLSSLEGCMLVISTKSGTFAESQLDYLYLNPDLMITVSTGELTDTRPDENTDETVEQGGSGGSVGFTWLGFLIAVRLIFNKGR</sequence>
<dbReference type="InterPro" id="IPR001254">
    <property type="entry name" value="Trypsin_dom"/>
</dbReference>
<dbReference type="InterPro" id="IPR001314">
    <property type="entry name" value="Peptidase_S1A"/>
</dbReference>
<dbReference type="PRINTS" id="PR00722">
    <property type="entry name" value="CHYMOTRYPSIN"/>
</dbReference>
<evidence type="ECO:0000256" key="2">
    <source>
        <dbReference type="ARBA" id="ARBA00023157"/>
    </source>
</evidence>
<dbReference type="Gene3D" id="2.40.10.10">
    <property type="entry name" value="Trypsin-like serine proteases"/>
    <property type="match status" value="3"/>
</dbReference>
<dbReference type="GO" id="GO:0006508">
    <property type="term" value="P:proteolysis"/>
    <property type="evidence" value="ECO:0007669"/>
    <property type="project" value="UniProtKB-KW"/>
</dbReference>
<keyword evidence="2" id="KW-1015">Disulfide bond</keyword>
<evidence type="ECO:0000256" key="1">
    <source>
        <dbReference type="ARBA" id="ARBA00007664"/>
    </source>
</evidence>
<keyword evidence="5" id="KW-0645">Protease</keyword>
<accession>A0A9X2AVT6</accession>
<feature type="domain" description="Peptidase S1" evidence="4">
    <location>
        <begin position="27"/>
        <end position="322"/>
    </location>
</feature>
<dbReference type="SMART" id="SM00020">
    <property type="entry name" value="Tryp_SPc"/>
    <property type="match status" value="1"/>
</dbReference>
<reference evidence="5" key="1">
    <citation type="submission" date="2021-11" db="EMBL/GenBank/DDBJ databases">
        <title>Vibrio ZSDE26 sp. nov. and Vibrio ZSDZ34 sp. nov., isolated from coastal seawater in Qingdao.</title>
        <authorList>
            <person name="Zhang P."/>
        </authorList>
    </citation>
    <scope>NUCLEOTIDE SEQUENCE</scope>
    <source>
        <strain evidence="5">ZSDZ34</strain>
    </source>
</reference>
<evidence type="ECO:0000313" key="5">
    <source>
        <dbReference type="EMBL" id="MCJ2376690.1"/>
    </source>
</evidence>
<dbReference type="AlphaFoldDB" id="A0A9X2AVT6"/>
<evidence type="ECO:0000256" key="3">
    <source>
        <dbReference type="SAM" id="SignalP"/>
    </source>
</evidence>
<dbReference type="PANTHER" id="PTHR24276:SF98">
    <property type="entry name" value="FI18310P1-RELATED"/>
    <property type="match status" value="1"/>
</dbReference>
<dbReference type="EMBL" id="JAJNNZ010000004">
    <property type="protein sequence ID" value="MCJ2376690.1"/>
    <property type="molecule type" value="Genomic_DNA"/>
</dbReference>
<dbReference type="InterPro" id="IPR018114">
    <property type="entry name" value="TRYPSIN_HIS"/>
</dbReference>
<feature type="chain" id="PRO_5040845395" evidence="3">
    <location>
        <begin position="21"/>
        <end position="462"/>
    </location>
</feature>
<comment type="similarity">
    <text evidence="1">Belongs to the peptidase S1 family.</text>
</comment>
<dbReference type="EC" id="3.4.21.-" evidence="5"/>
<dbReference type="InterPro" id="IPR043504">
    <property type="entry name" value="Peptidase_S1_PA_chymotrypsin"/>
</dbReference>
<keyword evidence="5" id="KW-0378">Hydrolase</keyword>
<dbReference type="PROSITE" id="PS50240">
    <property type="entry name" value="TRYPSIN_DOM"/>
    <property type="match status" value="1"/>
</dbReference>
<dbReference type="InterPro" id="IPR009003">
    <property type="entry name" value="Peptidase_S1_PA"/>
</dbReference>
<dbReference type="GO" id="GO:0004252">
    <property type="term" value="F:serine-type endopeptidase activity"/>
    <property type="evidence" value="ECO:0007669"/>
    <property type="project" value="InterPro"/>
</dbReference>
<proteinExistence type="inferred from homology"/>
<keyword evidence="6" id="KW-1185">Reference proteome</keyword>
<dbReference type="Pfam" id="PF00089">
    <property type="entry name" value="Trypsin"/>
    <property type="match status" value="2"/>
</dbReference>
<dbReference type="SUPFAM" id="SSF50494">
    <property type="entry name" value="Trypsin-like serine proteases"/>
    <property type="match status" value="1"/>
</dbReference>
<dbReference type="RefSeq" id="WP_244356466.1">
    <property type="nucleotide sequence ID" value="NZ_JAJNNZ010000004.1"/>
</dbReference>
<comment type="caution">
    <text evidence="5">The sequence shown here is derived from an EMBL/GenBank/DDBJ whole genome shotgun (WGS) entry which is preliminary data.</text>
</comment>
<evidence type="ECO:0000313" key="6">
    <source>
        <dbReference type="Proteomes" id="UP001139488"/>
    </source>
</evidence>
<gene>
    <name evidence="5" type="ORF">LNL84_07545</name>
</gene>
<dbReference type="InterPro" id="IPR050430">
    <property type="entry name" value="Peptidase_S1"/>
</dbReference>
<dbReference type="Proteomes" id="UP001139488">
    <property type="component" value="Unassembled WGS sequence"/>
</dbReference>
<evidence type="ECO:0000259" key="4">
    <source>
        <dbReference type="PROSITE" id="PS50240"/>
    </source>
</evidence>
<name>A0A9X2AVT6_9VIBR</name>
<dbReference type="PROSITE" id="PS00134">
    <property type="entry name" value="TRYPSIN_HIS"/>
    <property type="match status" value="1"/>
</dbReference>
<protein>
    <submittedName>
        <fullName evidence="5">Trypsin-like serine protease</fullName>
        <ecNumber evidence="5">3.4.21.-</ecNumber>
    </submittedName>
</protein>
<organism evidence="5 6">
    <name type="scientific">Vibrio gelatinilyticus</name>
    <dbReference type="NCBI Taxonomy" id="2893468"/>
    <lineage>
        <taxon>Bacteria</taxon>
        <taxon>Pseudomonadati</taxon>
        <taxon>Pseudomonadota</taxon>
        <taxon>Gammaproteobacteria</taxon>
        <taxon>Vibrionales</taxon>
        <taxon>Vibrionaceae</taxon>
        <taxon>Vibrio</taxon>
    </lineage>
</organism>